<dbReference type="EMBL" id="CP001787">
    <property type="protein sequence ID" value="ACX72420.1"/>
    <property type="molecule type" value="Genomic_DNA"/>
</dbReference>
<evidence type="ECO:0000313" key="1">
    <source>
        <dbReference type="EMBL" id="ACX72420.1"/>
    </source>
</evidence>
<dbReference type="HOGENOM" id="CLU_1792148_0_0_2"/>
<dbReference type="Proteomes" id="UP000002063">
    <property type="component" value="Chromosome"/>
</dbReference>
<dbReference type="RefSeq" id="WP_015732641.1">
    <property type="nucleotide sequence ID" value="NC_013407.1"/>
</dbReference>
<dbReference type="GeneID" id="8512895"/>
<accession>C9RFR8</accession>
<name>C9RFR8_METVM</name>
<organism evidence="1 2">
    <name type="scientific">Methanocaldococcus vulcanius (strain ATCC 700851 / DSM 12094 / M7)</name>
    <name type="common">Methanococcus vulcanius</name>
    <dbReference type="NCBI Taxonomy" id="579137"/>
    <lineage>
        <taxon>Archaea</taxon>
        <taxon>Methanobacteriati</taxon>
        <taxon>Methanobacteriota</taxon>
        <taxon>Methanomada group</taxon>
        <taxon>Methanococci</taxon>
        <taxon>Methanococcales</taxon>
        <taxon>Methanocaldococcaceae</taxon>
        <taxon>Methanocaldococcus</taxon>
    </lineage>
</organism>
<keyword evidence="2" id="KW-1185">Reference proteome</keyword>
<dbReference type="AlphaFoldDB" id="C9RFR8"/>
<reference evidence="1" key="1">
    <citation type="submission" date="2009-10" db="EMBL/GenBank/DDBJ databases">
        <title>Complete sequence of chromosome of Methanocaldococcus vulcanius M7.</title>
        <authorList>
            <consortium name="US DOE Joint Genome Institute"/>
            <person name="Lucas S."/>
            <person name="Copeland A."/>
            <person name="Lapidus A."/>
            <person name="Glavina del Rio T."/>
            <person name="Dalin E."/>
            <person name="Tice H."/>
            <person name="Bruce D."/>
            <person name="Goodwin L."/>
            <person name="Pitluck S."/>
            <person name="Lcollab F.I."/>
            <person name="Brettin T."/>
            <person name="Detter J.C."/>
            <person name="Han C."/>
            <person name="Tapia R."/>
            <person name="Kuske C.R."/>
            <person name="Schmutz J."/>
            <person name="Larimer F."/>
            <person name="Land M."/>
            <person name="Hauser L."/>
            <person name="Kyrpides N."/>
            <person name="Ovchinikova G."/>
            <person name="Sieprawska-Lupa M."/>
            <person name="Whitman W.B."/>
            <person name="Woyke T."/>
        </authorList>
    </citation>
    <scope>NUCLEOTIDE SEQUENCE [LARGE SCALE GENOMIC DNA]</scope>
    <source>
        <strain evidence="1">M7</strain>
    </source>
</reference>
<dbReference type="STRING" id="579137.Metvu_0561"/>
<sequence length="146" mass="16898">MSNNQKITPEMHDDIILWRSQGYSWNQIAKKIHEEYEVEITAQAVHKYYKKHLEKTAQLRLQEIYEKHKGKGSVEQELLEDIGTLNFAIKKAKSALNSDEVSKNPYKLKAAIEALCCAMKTKYNILGDFRKEEDEDPLLKALTGEE</sequence>
<evidence type="ECO:0000313" key="2">
    <source>
        <dbReference type="Proteomes" id="UP000002063"/>
    </source>
</evidence>
<dbReference type="KEGG" id="mvu:Metvu_0561"/>
<proteinExistence type="predicted"/>
<gene>
    <name evidence="1" type="ordered locus">Metvu_0561</name>
</gene>
<dbReference type="eggNOG" id="arCOG13193">
    <property type="taxonomic scope" value="Archaea"/>
</dbReference>
<protein>
    <submittedName>
        <fullName evidence="1">Uncharacterized protein</fullName>
    </submittedName>
</protein>